<organism evidence="1 2">
    <name type="scientific">Eretmocerus hayati</name>
    <dbReference type="NCBI Taxonomy" id="131215"/>
    <lineage>
        <taxon>Eukaryota</taxon>
        <taxon>Metazoa</taxon>
        <taxon>Ecdysozoa</taxon>
        <taxon>Arthropoda</taxon>
        <taxon>Hexapoda</taxon>
        <taxon>Insecta</taxon>
        <taxon>Pterygota</taxon>
        <taxon>Neoptera</taxon>
        <taxon>Endopterygota</taxon>
        <taxon>Hymenoptera</taxon>
        <taxon>Apocrita</taxon>
        <taxon>Proctotrupomorpha</taxon>
        <taxon>Chalcidoidea</taxon>
        <taxon>Aphelinidae</taxon>
        <taxon>Aphelininae</taxon>
        <taxon>Eretmocerus</taxon>
    </lineage>
</organism>
<keyword evidence="2" id="KW-1185">Reference proteome</keyword>
<comment type="caution">
    <text evidence="1">The sequence shown here is derived from an EMBL/GenBank/DDBJ whole genome shotgun (WGS) entry which is preliminary data.</text>
</comment>
<sequence>MGVYATGREAAHKLGSTSSPAHRRRRSGDEGSAAVDEQQHQQQQSIPPNGYAAMLIKSPPPAPAALLRRIGVKERSGVGKIKNVVWLEKLAGPECEDGVGGRSKRVAPHTPRSGRERRGA</sequence>
<accession>A0ACC2P2H9</accession>
<protein>
    <submittedName>
        <fullName evidence="1">Uncharacterized protein</fullName>
    </submittedName>
</protein>
<reference evidence="1" key="1">
    <citation type="submission" date="2023-04" db="EMBL/GenBank/DDBJ databases">
        <title>A chromosome-level genome assembly of the parasitoid wasp Eretmocerus hayati.</title>
        <authorList>
            <person name="Zhong Y."/>
            <person name="Liu S."/>
            <person name="Liu Y."/>
        </authorList>
    </citation>
    <scope>NUCLEOTIDE SEQUENCE</scope>
    <source>
        <strain evidence="1">ZJU_SS_LIU_2023</strain>
    </source>
</reference>
<dbReference type="Proteomes" id="UP001239111">
    <property type="component" value="Chromosome 2"/>
</dbReference>
<gene>
    <name evidence="1" type="ORF">QAD02_012516</name>
</gene>
<evidence type="ECO:0000313" key="2">
    <source>
        <dbReference type="Proteomes" id="UP001239111"/>
    </source>
</evidence>
<evidence type="ECO:0000313" key="1">
    <source>
        <dbReference type="EMBL" id="KAJ8676729.1"/>
    </source>
</evidence>
<dbReference type="EMBL" id="CM056742">
    <property type="protein sequence ID" value="KAJ8676729.1"/>
    <property type="molecule type" value="Genomic_DNA"/>
</dbReference>
<name>A0ACC2P2H9_9HYME</name>
<proteinExistence type="predicted"/>